<evidence type="ECO:0000313" key="3">
    <source>
        <dbReference type="Proteomes" id="UP000664132"/>
    </source>
</evidence>
<reference evidence="2" key="1">
    <citation type="submission" date="2021-02" db="EMBL/GenBank/DDBJ databases">
        <title>Genome sequence Cadophora malorum strain M34.</title>
        <authorList>
            <person name="Stefanovic E."/>
            <person name="Vu D."/>
            <person name="Scully C."/>
            <person name="Dijksterhuis J."/>
            <person name="Roader J."/>
            <person name="Houbraken J."/>
        </authorList>
    </citation>
    <scope>NUCLEOTIDE SEQUENCE</scope>
    <source>
        <strain evidence="2">M34</strain>
    </source>
</reference>
<protein>
    <submittedName>
        <fullName evidence="2">Uncharacterized protein</fullName>
    </submittedName>
</protein>
<dbReference type="AlphaFoldDB" id="A0A8H7TFF6"/>
<gene>
    <name evidence="2" type="ORF">IFR04_006235</name>
</gene>
<name>A0A8H7TFF6_9HELO</name>
<accession>A0A8H7TFF6</accession>
<evidence type="ECO:0000256" key="1">
    <source>
        <dbReference type="SAM" id="MobiDB-lite"/>
    </source>
</evidence>
<dbReference type="EMBL" id="JAFJYH010000080">
    <property type="protein sequence ID" value="KAG4420645.1"/>
    <property type="molecule type" value="Genomic_DNA"/>
</dbReference>
<evidence type="ECO:0000313" key="2">
    <source>
        <dbReference type="EMBL" id="KAG4420645.1"/>
    </source>
</evidence>
<organism evidence="2 3">
    <name type="scientific">Cadophora malorum</name>
    <dbReference type="NCBI Taxonomy" id="108018"/>
    <lineage>
        <taxon>Eukaryota</taxon>
        <taxon>Fungi</taxon>
        <taxon>Dikarya</taxon>
        <taxon>Ascomycota</taxon>
        <taxon>Pezizomycotina</taxon>
        <taxon>Leotiomycetes</taxon>
        <taxon>Helotiales</taxon>
        <taxon>Ploettnerulaceae</taxon>
        <taxon>Cadophora</taxon>
    </lineage>
</organism>
<proteinExistence type="predicted"/>
<comment type="caution">
    <text evidence="2">The sequence shown here is derived from an EMBL/GenBank/DDBJ whole genome shotgun (WGS) entry which is preliminary data.</text>
</comment>
<dbReference type="Proteomes" id="UP000664132">
    <property type="component" value="Unassembled WGS sequence"/>
</dbReference>
<sequence length="359" mass="41185">MTGRIWTTPGTSNPPKTTITQETTVTYSKIENNVERVNEVSNSTYVEGWPGWSVVRASTLPKLGTDSSSKKRKPECTEGLEEGPMSQKLKGHLEHCLFEFESWTPSLDASPWPETVYHLQYRRADGSLAERIVKAEPFTDLLPEHKIEVKVNQNFAGADSSDSTKSPGTQQLRTQWSLGEETSIIEKSLVPHRQRCELQANYRILDEATQQLEKMLSGIGDTKIIASKILSRLDFVEITLLSCTIVVEEPFFDRQKSENWTKKEKRAFRRKYNHAVRLSWILDDILGGWEQLLKVSQHIECCAKLIWTDVSSLFTSWIYGGPRRVVKWFGRQTFMMAPIWNCWQVLSIEINIVFARRQG</sequence>
<dbReference type="OrthoDB" id="3551685at2759"/>
<keyword evidence="3" id="KW-1185">Reference proteome</keyword>
<feature type="region of interest" description="Disordered" evidence="1">
    <location>
        <begin position="63"/>
        <end position="86"/>
    </location>
</feature>